<dbReference type="PANTHER" id="PTHR35149:SF2">
    <property type="entry name" value="DUF262 DOMAIN-CONTAINING PROTEIN"/>
    <property type="match status" value="1"/>
</dbReference>
<evidence type="ECO:0000313" key="4">
    <source>
        <dbReference type="Proteomes" id="UP000218505"/>
    </source>
</evidence>
<accession>A0A290Z215</accession>
<name>A0A290Z215_9PSEU</name>
<sequence length="685" mass="77441">MRANESVPRNLLQGDKCYVVPLYQRTYSWTRDNLAQLWADIVMLLDAPNEDGHFLGSVVLAPSHANTASGVQSWLVVDGQQRITTLSILLCAIRDLVKGENPQLARKIDVQYLLNEFANGSERYTLLPTQADRNSWTDLVDGKAVAGGEDTIGSSYRFFLGQLEQLVREGDEVRYDKLQRLEQVVVSKLSFVEISAQAGDNVYRIFESLNNTGLKLTQADLLRNYLFMRLPKNSERIYATYWLPMQNLLKDDLVDLIWLDLVLKGSRAVRRSLYQEQQKHLERLATEAQVEEWIVELHAKASVFRLVLAPTEEENPQVREALDRLHRWGATVVHPIALRVMLSYRAGQLDAQQVADALRVVESYLVRQALVGMASAGNNVMLGDLVKAFDDEVPTAKAITRVLTRQRSRFPGDQAVREAVLEHPFYWRGKEWQKKFVLRCFEEGWGRGEQVDFEKSKLTIEHVMPQTLTEEWRRGLAQDLGDYETVEELHQAVVHTLGNLTLSAYNGQMSNKPFDAKRRVLASSGLAMNLDIAERSTWGVAEIRQRGEELADLAIKIWPGPDDSIPHEPQSPKLAAVRRALREVPSGRWTNYLTIAQVSGTHRRTISKWLVQYALPNAHRVLKSDGAIPATISMGCHSREEQIAVLEAEGIAFGKNSRAGMKHHLSLEDLVKLLEGDNGVEGEER</sequence>
<evidence type="ECO:0000259" key="1">
    <source>
        <dbReference type="Pfam" id="PF03235"/>
    </source>
</evidence>
<dbReference type="Proteomes" id="UP000218505">
    <property type="component" value="Chromosome"/>
</dbReference>
<dbReference type="InterPro" id="IPR004919">
    <property type="entry name" value="GmrSD_N"/>
</dbReference>
<dbReference type="RefSeq" id="WP_096491965.1">
    <property type="nucleotide sequence ID" value="NZ_CP023445.1"/>
</dbReference>
<gene>
    <name evidence="3" type="ORF">CNX65_06615</name>
</gene>
<dbReference type="InterPro" id="IPR036217">
    <property type="entry name" value="MethylDNA_cys_MeTrfase_DNAb"/>
</dbReference>
<dbReference type="InterPro" id="IPR036388">
    <property type="entry name" value="WH-like_DNA-bd_sf"/>
</dbReference>
<evidence type="ECO:0000313" key="3">
    <source>
        <dbReference type="EMBL" id="ATE52993.1"/>
    </source>
</evidence>
<dbReference type="EMBL" id="CP023445">
    <property type="protein sequence ID" value="ATE52993.1"/>
    <property type="molecule type" value="Genomic_DNA"/>
</dbReference>
<dbReference type="KEGG" id="apre:CNX65_06615"/>
<keyword evidence="4" id="KW-1185">Reference proteome</keyword>
<evidence type="ECO:0008006" key="5">
    <source>
        <dbReference type="Google" id="ProtNLM"/>
    </source>
</evidence>
<dbReference type="InterPro" id="IPR011089">
    <property type="entry name" value="GmrSD_C"/>
</dbReference>
<proteinExistence type="predicted"/>
<dbReference type="PANTHER" id="PTHR35149">
    <property type="entry name" value="SLL5132 PROTEIN"/>
    <property type="match status" value="1"/>
</dbReference>
<dbReference type="Gene3D" id="1.10.10.10">
    <property type="entry name" value="Winged helix-like DNA-binding domain superfamily/Winged helix DNA-binding domain"/>
    <property type="match status" value="1"/>
</dbReference>
<evidence type="ECO:0000259" key="2">
    <source>
        <dbReference type="Pfam" id="PF07510"/>
    </source>
</evidence>
<protein>
    <recommendedName>
        <fullName evidence="5">DUF262 domain-containing protein</fullName>
    </recommendedName>
</protein>
<dbReference type="Pfam" id="PF07510">
    <property type="entry name" value="GmrSD_C"/>
    <property type="match status" value="1"/>
</dbReference>
<dbReference type="AlphaFoldDB" id="A0A290Z215"/>
<dbReference type="Pfam" id="PF03235">
    <property type="entry name" value="GmrSD_N"/>
    <property type="match status" value="1"/>
</dbReference>
<organism evidence="3 4">
    <name type="scientific">Actinosynnema pretiosum</name>
    <dbReference type="NCBI Taxonomy" id="42197"/>
    <lineage>
        <taxon>Bacteria</taxon>
        <taxon>Bacillati</taxon>
        <taxon>Actinomycetota</taxon>
        <taxon>Actinomycetes</taxon>
        <taxon>Pseudonocardiales</taxon>
        <taxon>Pseudonocardiaceae</taxon>
        <taxon>Actinosynnema</taxon>
    </lineage>
</organism>
<dbReference type="SUPFAM" id="SSF46767">
    <property type="entry name" value="Methylated DNA-protein cysteine methyltransferase, C-terminal domain"/>
    <property type="match status" value="1"/>
</dbReference>
<reference evidence="3" key="1">
    <citation type="submission" date="2017-09" db="EMBL/GenBank/DDBJ databases">
        <title>Complete Genome Sequence of ansamitocin-producing Bacterium Actinosynnema pretiosum X47.</title>
        <authorList>
            <person name="Cao G."/>
            <person name="Zong G."/>
            <person name="Zhong C."/>
            <person name="Fu J."/>
        </authorList>
    </citation>
    <scope>NUCLEOTIDE SEQUENCE [LARGE SCALE GENOMIC DNA]</scope>
    <source>
        <strain evidence="3">X47</strain>
    </source>
</reference>
<feature type="domain" description="GmrSD restriction endonucleases C-terminal" evidence="2">
    <location>
        <begin position="411"/>
        <end position="552"/>
    </location>
</feature>
<feature type="domain" description="GmrSD restriction endonucleases N-terminal" evidence="1">
    <location>
        <begin position="11"/>
        <end position="227"/>
    </location>
</feature>